<keyword evidence="6" id="KW-1185">Reference proteome</keyword>
<dbReference type="PANTHER" id="PTHR43309:SF5">
    <property type="entry name" value="5-OXOPROLINASE SUBUNIT C"/>
    <property type="match status" value="1"/>
</dbReference>
<evidence type="ECO:0000313" key="5">
    <source>
        <dbReference type="EMBL" id="APH03359.1"/>
    </source>
</evidence>
<accession>A0A1L3MLY8</accession>
<protein>
    <submittedName>
        <fullName evidence="5">KipI antagonist</fullName>
    </submittedName>
</protein>
<dbReference type="InterPro" id="IPR029000">
    <property type="entry name" value="Cyclophilin-like_dom_sf"/>
</dbReference>
<gene>
    <name evidence="5" type="ORF">A9C19_00535</name>
</gene>
<sequence length="338" mass="37457">MSIKIIRPGLFTTIQDLGRYGYQKFGVIASGAMDTYSLRVANILVGNHEGEAAIEMTLNGPKLLFEQDQLIAITGGDLTPTIDGKAVPLWRPVYVEKGSELKFGAPKIGCRAYLAVAGGMAVEEVMKSKSTYTRAGIGGYEGRALQAGDVVATNPTSHHVRLFMNKLKNKQPSLPFQSTNWFVNWNEFLPLSRKNFIRTLPGAQFHQFTTQSKNKFFTEGFKVLPQSDRMGYKLSGPTLKLKGKVEMLSEAVVHGTIQIPPDGQPIILLADRQTTGGYPKLAQIASVDLSLVAQIKPGEQIQFTDITIEDAEHLYLEREERFKQLVGSIHYSLREQIL</sequence>
<dbReference type="PANTHER" id="PTHR43309">
    <property type="entry name" value="5-OXOPROLINASE SUBUNIT C"/>
    <property type="match status" value="1"/>
</dbReference>
<dbReference type="STRING" id="1547283.A9C19_00535"/>
<dbReference type="Proteomes" id="UP000181936">
    <property type="component" value="Chromosome"/>
</dbReference>
<keyword evidence="1" id="KW-0547">Nucleotide-binding</keyword>
<dbReference type="InterPro" id="IPR003778">
    <property type="entry name" value="CT_A_B"/>
</dbReference>
<organism evidence="5 6">
    <name type="scientific">Bacillus weihaiensis</name>
    <dbReference type="NCBI Taxonomy" id="1547283"/>
    <lineage>
        <taxon>Bacteria</taxon>
        <taxon>Bacillati</taxon>
        <taxon>Bacillota</taxon>
        <taxon>Bacilli</taxon>
        <taxon>Bacillales</taxon>
        <taxon>Bacillaceae</taxon>
        <taxon>Bacillus</taxon>
    </lineage>
</organism>
<dbReference type="RefSeq" id="WP_072578142.1">
    <property type="nucleotide sequence ID" value="NZ_CP016020.1"/>
</dbReference>
<evidence type="ECO:0000313" key="6">
    <source>
        <dbReference type="Proteomes" id="UP000181936"/>
    </source>
</evidence>
<feature type="domain" description="Carboxyltransferase" evidence="4">
    <location>
        <begin position="24"/>
        <end position="321"/>
    </location>
</feature>
<keyword evidence="3" id="KW-0067">ATP-binding</keyword>
<dbReference type="SUPFAM" id="SSF50891">
    <property type="entry name" value="Cyclophilin-like"/>
    <property type="match status" value="1"/>
</dbReference>
<dbReference type="KEGG" id="bwh:A9C19_00535"/>
<dbReference type="InterPro" id="IPR052708">
    <property type="entry name" value="PxpC"/>
</dbReference>
<dbReference type="GO" id="GO:0005524">
    <property type="term" value="F:ATP binding"/>
    <property type="evidence" value="ECO:0007669"/>
    <property type="project" value="UniProtKB-KW"/>
</dbReference>
<name>A0A1L3MLY8_9BACI</name>
<keyword evidence="2" id="KW-0378">Hydrolase</keyword>
<evidence type="ECO:0000256" key="1">
    <source>
        <dbReference type="ARBA" id="ARBA00022741"/>
    </source>
</evidence>
<dbReference type="AlphaFoldDB" id="A0A1L3MLY8"/>
<dbReference type="EMBL" id="CP016020">
    <property type="protein sequence ID" value="APH03359.1"/>
    <property type="molecule type" value="Genomic_DNA"/>
</dbReference>
<proteinExistence type="predicted"/>
<reference evidence="5 6" key="1">
    <citation type="journal article" date="2016" name="Sci. Rep.">
        <title>Complete genome sequence and transcriptomic analysis of a novel marine strain Bacillus weihaiensis reveals the mechanism of brown algae degradation.</title>
        <authorList>
            <person name="Zhu Y."/>
            <person name="Chen P."/>
            <person name="Bao Y."/>
            <person name="Men Y."/>
            <person name="Zeng Y."/>
            <person name="Yang J."/>
            <person name="Sun J."/>
            <person name="Sun Y."/>
        </authorList>
    </citation>
    <scope>NUCLEOTIDE SEQUENCE [LARGE SCALE GENOMIC DNA]</scope>
    <source>
        <strain evidence="5 6">Alg07</strain>
    </source>
</reference>
<dbReference type="Gene3D" id="2.40.100.10">
    <property type="entry name" value="Cyclophilin-like"/>
    <property type="match status" value="1"/>
</dbReference>
<evidence type="ECO:0000259" key="4">
    <source>
        <dbReference type="SMART" id="SM00797"/>
    </source>
</evidence>
<dbReference type="SMART" id="SM00797">
    <property type="entry name" value="AHS2"/>
    <property type="match status" value="1"/>
</dbReference>
<dbReference type="OrthoDB" id="9782422at2"/>
<evidence type="ECO:0000256" key="3">
    <source>
        <dbReference type="ARBA" id="ARBA00022840"/>
    </source>
</evidence>
<dbReference type="NCBIfam" id="TIGR00724">
    <property type="entry name" value="urea_amlyse_rel"/>
    <property type="match status" value="1"/>
</dbReference>
<dbReference type="Pfam" id="PF02626">
    <property type="entry name" value="CT_A_B"/>
    <property type="match status" value="1"/>
</dbReference>
<evidence type="ECO:0000256" key="2">
    <source>
        <dbReference type="ARBA" id="ARBA00022801"/>
    </source>
</evidence>
<dbReference type="GO" id="GO:0016787">
    <property type="term" value="F:hydrolase activity"/>
    <property type="evidence" value="ECO:0007669"/>
    <property type="project" value="UniProtKB-KW"/>
</dbReference>